<keyword evidence="2 11" id="KW-0997">Cell inner membrane</keyword>
<comment type="subcellular location">
    <subcellularLocation>
        <location evidence="11">Cell inner membrane</location>
        <topology evidence="11">Single-pass membrane protein</topology>
    </subcellularLocation>
</comment>
<dbReference type="PANTHER" id="PTHR30400">
    <property type="entry name" value="MONOFUNCTIONAL BIOSYNTHETIC PEPTIDOGLYCAN TRANSGLYCOSYLASE"/>
    <property type="match status" value="1"/>
</dbReference>
<dbReference type="GO" id="GO:0008360">
    <property type="term" value="P:regulation of cell shape"/>
    <property type="evidence" value="ECO:0007669"/>
    <property type="project" value="UniProtKB-KW"/>
</dbReference>
<dbReference type="SUPFAM" id="SSF53955">
    <property type="entry name" value="Lysozyme-like"/>
    <property type="match status" value="1"/>
</dbReference>
<evidence type="ECO:0000259" key="12">
    <source>
        <dbReference type="Pfam" id="PF00912"/>
    </source>
</evidence>
<feature type="domain" description="Glycosyl transferase family 51" evidence="12">
    <location>
        <begin position="57"/>
        <end position="234"/>
    </location>
</feature>
<accession>A0A096GMM9</accession>
<comment type="caution">
    <text evidence="13">The sequence shown here is derived from an EMBL/GenBank/DDBJ whole genome shotgun (WGS) entry which is preliminary data.</text>
</comment>
<sequence>MKALGRLLLLVLCAILLLQLFFVARIAVMTWLDPESTSYQRSEAWQLAHSSEGLRWRQQWVDYGQISSNLKRAVIASEDAGFMDHHGVEWDAVQRAWQRNAQAEARAMQAEKAGSNSKPAKVYGGSTITQQLAKNLLLSGERNFLRKGQELVLAQLLELMLSKQRILEIYLNNVEWGQGVFGAEAAARHYFRKSAAQLNAAEAARLAAMLPAPKRFEKMPQSRYLAQRSRTVARYIPMVTPP</sequence>
<dbReference type="GO" id="GO:0009252">
    <property type="term" value="P:peptidoglycan biosynthetic process"/>
    <property type="evidence" value="ECO:0007669"/>
    <property type="project" value="UniProtKB-UniRule"/>
</dbReference>
<dbReference type="HAMAP" id="MF_00766">
    <property type="entry name" value="PGT_MtgA"/>
    <property type="match status" value="1"/>
</dbReference>
<keyword evidence="1 11" id="KW-1003">Cell membrane</keyword>
<dbReference type="RefSeq" id="WP_034373085.1">
    <property type="nucleotide sequence ID" value="NZ_AWOR01000068.1"/>
</dbReference>
<dbReference type="EMBL" id="AWOR01000068">
    <property type="protein sequence ID" value="KGH26440.1"/>
    <property type="molecule type" value="Genomic_DNA"/>
</dbReference>
<dbReference type="InterPro" id="IPR011812">
    <property type="entry name" value="Pep_trsgly"/>
</dbReference>
<dbReference type="AlphaFoldDB" id="A0A096GMM9"/>
<keyword evidence="5 11" id="KW-0812">Transmembrane</keyword>
<name>A0A096GMM9_COMTE</name>
<keyword evidence="4 11" id="KW-0808">Transferase</keyword>
<dbReference type="GO" id="GO:0016763">
    <property type="term" value="F:pentosyltransferase activity"/>
    <property type="evidence" value="ECO:0007669"/>
    <property type="project" value="InterPro"/>
</dbReference>
<protein>
    <recommendedName>
        <fullName evidence="11">Biosynthetic peptidoglycan transglycosylase</fullName>
        <ecNumber evidence="11">2.4.99.28</ecNumber>
    </recommendedName>
    <alternativeName>
        <fullName evidence="11">Glycan polymerase</fullName>
    </alternativeName>
    <alternativeName>
        <fullName evidence="11">Peptidoglycan glycosyltransferase MtgA</fullName>
        <shortName evidence="11">PGT</shortName>
    </alternativeName>
</protein>
<evidence type="ECO:0000256" key="4">
    <source>
        <dbReference type="ARBA" id="ARBA00022679"/>
    </source>
</evidence>
<organism evidence="13 14">
    <name type="scientific">Comamonas testosteroni</name>
    <name type="common">Pseudomonas testosteroni</name>
    <dbReference type="NCBI Taxonomy" id="285"/>
    <lineage>
        <taxon>Bacteria</taxon>
        <taxon>Pseudomonadati</taxon>
        <taxon>Pseudomonadota</taxon>
        <taxon>Betaproteobacteria</taxon>
        <taxon>Burkholderiales</taxon>
        <taxon>Comamonadaceae</taxon>
        <taxon>Comamonas</taxon>
    </lineage>
</organism>
<evidence type="ECO:0000256" key="5">
    <source>
        <dbReference type="ARBA" id="ARBA00022692"/>
    </source>
</evidence>
<comment type="function">
    <text evidence="11">Peptidoglycan polymerase that catalyzes glycan chain elongation from lipid-linked precursors.</text>
</comment>
<dbReference type="GO" id="GO:0009274">
    <property type="term" value="C:peptidoglycan-based cell wall"/>
    <property type="evidence" value="ECO:0007669"/>
    <property type="project" value="InterPro"/>
</dbReference>
<dbReference type="GO" id="GO:0005886">
    <property type="term" value="C:plasma membrane"/>
    <property type="evidence" value="ECO:0007669"/>
    <property type="project" value="UniProtKB-SubCell"/>
</dbReference>
<dbReference type="PANTHER" id="PTHR30400:SF0">
    <property type="entry name" value="BIOSYNTHETIC PEPTIDOGLYCAN TRANSGLYCOSYLASE"/>
    <property type="match status" value="1"/>
</dbReference>
<comment type="catalytic activity">
    <reaction evidence="11">
        <text>[GlcNAc-(1-&gt;4)-Mur2Ac(oyl-L-Ala-gamma-D-Glu-L-Lys-D-Ala-D-Ala)](n)-di-trans,octa-cis-undecaprenyl diphosphate + beta-D-GlcNAc-(1-&gt;4)-Mur2Ac(oyl-L-Ala-gamma-D-Glu-L-Lys-D-Ala-D-Ala)-di-trans,octa-cis-undecaprenyl diphosphate = [GlcNAc-(1-&gt;4)-Mur2Ac(oyl-L-Ala-gamma-D-Glu-L-Lys-D-Ala-D-Ala)](n+1)-di-trans,octa-cis-undecaprenyl diphosphate + di-trans,octa-cis-undecaprenyl diphosphate + H(+)</text>
        <dbReference type="Rhea" id="RHEA:23708"/>
        <dbReference type="Rhea" id="RHEA-COMP:9602"/>
        <dbReference type="Rhea" id="RHEA-COMP:9603"/>
        <dbReference type="ChEBI" id="CHEBI:15378"/>
        <dbReference type="ChEBI" id="CHEBI:58405"/>
        <dbReference type="ChEBI" id="CHEBI:60033"/>
        <dbReference type="ChEBI" id="CHEBI:78435"/>
        <dbReference type="EC" id="2.4.99.28"/>
    </reaction>
</comment>
<dbReference type="Gene3D" id="1.10.3810.10">
    <property type="entry name" value="Biosynthetic peptidoglycan transglycosylase-like"/>
    <property type="match status" value="1"/>
</dbReference>
<evidence type="ECO:0000256" key="6">
    <source>
        <dbReference type="ARBA" id="ARBA00022960"/>
    </source>
</evidence>
<proteinExistence type="inferred from homology"/>
<evidence type="ECO:0000256" key="10">
    <source>
        <dbReference type="ARBA" id="ARBA00023316"/>
    </source>
</evidence>
<keyword evidence="7 11" id="KW-0573">Peptidoglycan synthesis</keyword>
<dbReference type="EC" id="2.4.99.28" evidence="11"/>
<keyword evidence="9 11" id="KW-0472">Membrane</keyword>
<keyword evidence="10 11" id="KW-0961">Cell wall biogenesis/degradation</keyword>
<dbReference type="InterPro" id="IPR036950">
    <property type="entry name" value="PBP_transglycosylase"/>
</dbReference>
<keyword evidence="6 11" id="KW-0133">Cell shape</keyword>
<dbReference type="InterPro" id="IPR023346">
    <property type="entry name" value="Lysozyme-like_dom_sf"/>
</dbReference>
<reference evidence="13 14" key="1">
    <citation type="submission" date="2013-09" db="EMBL/GenBank/DDBJ databases">
        <title>High correlation between genotypes and phenotypes of environmental bacteria Comamonas testosteroni strains.</title>
        <authorList>
            <person name="Liu L."/>
            <person name="Zhu W."/>
            <person name="Xia X."/>
            <person name="Xu B."/>
            <person name="Luo M."/>
            <person name="Wang G."/>
        </authorList>
    </citation>
    <scope>NUCLEOTIDE SEQUENCE [LARGE SCALE GENOMIC DNA]</scope>
    <source>
        <strain evidence="13 14">JL40</strain>
    </source>
</reference>
<comment type="similarity">
    <text evidence="11">Belongs to the glycosyltransferase 51 family.</text>
</comment>
<evidence type="ECO:0000256" key="11">
    <source>
        <dbReference type="HAMAP-Rule" id="MF_00766"/>
    </source>
</evidence>
<evidence type="ECO:0000313" key="14">
    <source>
        <dbReference type="Proteomes" id="UP000029553"/>
    </source>
</evidence>
<dbReference type="Proteomes" id="UP000029553">
    <property type="component" value="Unassembled WGS sequence"/>
</dbReference>
<dbReference type="GO" id="GO:0071555">
    <property type="term" value="P:cell wall organization"/>
    <property type="evidence" value="ECO:0007669"/>
    <property type="project" value="UniProtKB-KW"/>
</dbReference>
<evidence type="ECO:0000313" key="13">
    <source>
        <dbReference type="EMBL" id="KGH26440.1"/>
    </source>
</evidence>
<evidence type="ECO:0000256" key="1">
    <source>
        <dbReference type="ARBA" id="ARBA00022475"/>
    </source>
</evidence>
<dbReference type="NCBIfam" id="TIGR02070">
    <property type="entry name" value="mono_pep_trsgly"/>
    <property type="match status" value="1"/>
</dbReference>
<dbReference type="InterPro" id="IPR001264">
    <property type="entry name" value="Glyco_trans_51"/>
</dbReference>
<comment type="pathway">
    <text evidence="11">Cell wall biogenesis; peptidoglycan biosynthesis.</text>
</comment>
<gene>
    <name evidence="11" type="primary">mtgA</name>
    <name evidence="13" type="ORF">P353_19940</name>
</gene>
<evidence type="ECO:0000256" key="7">
    <source>
        <dbReference type="ARBA" id="ARBA00022984"/>
    </source>
</evidence>
<dbReference type="UniPathway" id="UPA00219"/>
<dbReference type="Pfam" id="PF00912">
    <property type="entry name" value="Transgly"/>
    <property type="match status" value="1"/>
</dbReference>
<evidence type="ECO:0000256" key="8">
    <source>
        <dbReference type="ARBA" id="ARBA00022989"/>
    </source>
</evidence>
<evidence type="ECO:0000256" key="2">
    <source>
        <dbReference type="ARBA" id="ARBA00022519"/>
    </source>
</evidence>
<evidence type="ECO:0000256" key="3">
    <source>
        <dbReference type="ARBA" id="ARBA00022676"/>
    </source>
</evidence>
<evidence type="ECO:0000256" key="9">
    <source>
        <dbReference type="ARBA" id="ARBA00023136"/>
    </source>
</evidence>
<keyword evidence="8 11" id="KW-1133">Transmembrane helix</keyword>
<keyword evidence="3 11" id="KW-0328">Glycosyltransferase</keyword>
<dbReference type="GO" id="GO:0008955">
    <property type="term" value="F:peptidoglycan glycosyltransferase activity"/>
    <property type="evidence" value="ECO:0007669"/>
    <property type="project" value="UniProtKB-UniRule"/>
</dbReference>